<dbReference type="Pfam" id="PF07715">
    <property type="entry name" value="Plug"/>
    <property type="match status" value="1"/>
</dbReference>
<keyword evidence="4 10" id="KW-0812">Transmembrane</keyword>
<evidence type="ECO:0000259" key="12">
    <source>
        <dbReference type="Pfam" id="PF00593"/>
    </source>
</evidence>
<dbReference type="Pfam" id="PF00593">
    <property type="entry name" value="TonB_dep_Rec_b-barrel"/>
    <property type="match status" value="1"/>
</dbReference>
<evidence type="ECO:0000256" key="6">
    <source>
        <dbReference type="ARBA" id="ARBA00023077"/>
    </source>
</evidence>
<feature type="domain" description="TonB-dependent receptor-like beta-barrel" evidence="12">
    <location>
        <begin position="212"/>
        <end position="660"/>
    </location>
</feature>
<keyword evidence="8" id="KW-0675">Receptor</keyword>
<organism evidence="14 15">
    <name type="scientific">Alkalitalea saponilacus</name>
    <dbReference type="NCBI Taxonomy" id="889453"/>
    <lineage>
        <taxon>Bacteria</taxon>
        <taxon>Pseudomonadati</taxon>
        <taxon>Bacteroidota</taxon>
        <taxon>Bacteroidia</taxon>
        <taxon>Marinilabiliales</taxon>
        <taxon>Marinilabiliaceae</taxon>
        <taxon>Alkalitalea</taxon>
    </lineage>
</organism>
<dbReference type="InterPro" id="IPR037066">
    <property type="entry name" value="Plug_dom_sf"/>
</dbReference>
<name>A0A1T5H3L7_9BACT</name>
<evidence type="ECO:0000256" key="7">
    <source>
        <dbReference type="ARBA" id="ARBA00023136"/>
    </source>
</evidence>
<dbReference type="PROSITE" id="PS52016">
    <property type="entry name" value="TONB_DEPENDENT_REC_3"/>
    <property type="match status" value="1"/>
</dbReference>
<evidence type="ECO:0000313" key="15">
    <source>
        <dbReference type="Proteomes" id="UP000191055"/>
    </source>
</evidence>
<evidence type="ECO:0000256" key="5">
    <source>
        <dbReference type="ARBA" id="ARBA00022729"/>
    </source>
</evidence>
<dbReference type="PANTHER" id="PTHR30069:SF29">
    <property type="entry name" value="HEMOGLOBIN AND HEMOGLOBIN-HAPTOGLOBIN-BINDING PROTEIN 1-RELATED"/>
    <property type="match status" value="1"/>
</dbReference>
<protein>
    <submittedName>
        <fullName evidence="14">Iron complex outermembrane recepter protein</fullName>
    </submittedName>
</protein>
<evidence type="ECO:0000256" key="11">
    <source>
        <dbReference type="RuleBase" id="RU003357"/>
    </source>
</evidence>
<dbReference type="InterPro" id="IPR012910">
    <property type="entry name" value="Plug_dom"/>
</dbReference>
<evidence type="ECO:0000256" key="4">
    <source>
        <dbReference type="ARBA" id="ARBA00022692"/>
    </source>
</evidence>
<dbReference type="InterPro" id="IPR000531">
    <property type="entry name" value="Beta-barrel_TonB"/>
</dbReference>
<dbReference type="Proteomes" id="UP000191055">
    <property type="component" value="Unassembled WGS sequence"/>
</dbReference>
<keyword evidence="6 11" id="KW-0798">TonB box</keyword>
<dbReference type="STRING" id="889453.SAMN03080601_02066"/>
<evidence type="ECO:0000256" key="9">
    <source>
        <dbReference type="ARBA" id="ARBA00023237"/>
    </source>
</evidence>
<keyword evidence="9 10" id="KW-0998">Cell outer membrane</keyword>
<accession>A0A1T5H3L7</accession>
<dbReference type="Gene3D" id="2.170.130.10">
    <property type="entry name" value="TonB-dependent receptor, plug domain"/>
    <property type="match status" value="1"/>
</dbReference>
<proteinExistence type="inferred from homology"/>
<comment type="subcellular location">
    <subcellularLocation>
        <location evidence="1 10">Cell outer membrane</location>
        <topology evidence="1 10">Multi-pass membrane protein</topology>
    </subcellularLocation>
</comment>
<gene>
    <name evidence="14" type="ORF">SAMN03080601_02066</name>
</gene>
<evidence type="ECO:0000313" key="14">
    <source>
        <dbReference type="EMBL" id="SKC15201.1"/>
    </source>
</evidence>
<dbReference type="EMBL" id="FUYV01000011">
    <property type="protein sequence ID" value="SKC15201.1"/>
    <property type="molecule type" value="Genomic_DNA"/>
</dbReference>
<keyword evidence="7 10" id="KW-0472">Membrane</keyword>
<keyword evidence="5" id="KW-0732">Signal</keyword>
<dbReference type="GO" id="GO:0044718">
    <property type="term" value="P:siderophore transmembrane transport"/>
    <property type="evidence" value="ECO:0007669"/>
    <property type="project" value="TreeGrafter"/>
</dbReference>
<dbReference type="GO" id="GO:0009279">
    <property type="term" value="C:cell outer membrane"/>
    <property type="evidence" value="ECO:0007669"/>
    <property type="project" value="UniProtKB-SubCell"/>
</dbReference>
<evidence type="ECO:0000256" key="10">
    <source>
        <dbReference type="PROSITE-ProRule" id="PRU01360"/>
    </source>
</evidence>
<dbReference type="Gene3D" id="2.40.170.20">
    <property type="entry name" value="TonB-dependent receptor, beta-barrel domain"/>
    <property type="match status" value="1"/>
</dbReference>
<dbReference type="SUPFAM" id="SSF56935">
    <property type="entry name" value="Porins"/>
    <property type="match status" value="1"/>
</dbReference>
<reference evidence="14 15" key="1">
    <citation type="submission" date="2017-02" db="EMBL/GenBank/DDBJ databases">
        <authorList>
            <person name="Peterson S.W."/>
        </authorList>
    </citation>
    <scope>NUCLEOTIDE SEQUENCE [LARGE SCALE GENOMIC DNA]</scope>
    <source>
        <strain evidence="14 15">DSM 24412</strain>
    </source>
</reference>
<feature type="domain" description="TonB-dependent receptor plug" evidence="13">
    <location>
        <begin position="82"/>
        <end position="187"/>
    </location>
</feature>
<dbReference type="GO" id="GO:0015344">
    <property type="term" value="F:siderophore uptake transmembrane transporter activity"/>
    <property type="evidence" value="ECO:0007669"/>
    <property type="project" value="TreeGrafter"/>
</dbReference>
<sequence>MKRKEFYETKKEVFFKNWMHKNYAVFNTLNRQIKIGFLSLAYFTCLGYHLTLAGNTTDSINTKIRLDEIEINARRGPAIYSEAGRTVTILSRAQIETLPVQSVQDLLRYAMSIDVRERGPLGIQADVSVRGGSFDQLMVLLNGINISDPQTGHHTLNLPIDLSSIERVEILNGPAARIYGPNAFSGAINFITNTGAREEATVSISGGENRLYNLGATVAYGTGSLNNFLAVNKGGSDGYIDNTDFDLFNIYYHGQLKIDQQQLSFQSGYTEKAFGANAFYSARFPDQFENTRTFFNSISMESGGLVKVRPNLYWRRHHDRFELFRDMQGAESWYSGHNYHMTDVFGAGVNASIPWELGTTSIGGEMRGESVWSNVLGIPMDEPMKTPGEKEGQFTHHFTRNNASFFLEHAYSINTLNISAGILMNQNSQLGYGTDWFPGIDLSYWFTPNLKWFAAWNQALRLPTFTDLFYSGPTNVGNPDLKPEKASTIESGYRWRNHWLDFQQGGFYRIGENLIDWGRVPGEDIYTTSNINRIEAWGIEYALNISVTEAIPHQNIIKNISVNYSFINQNKKADEGYESAYVLDHLKHKLNIGLVHGIGIDHLTFNWNAQFQEREGGFTSSSTGIYQTYQPFWRTDFRINWQPKVSPDYILHLYAEATNLFDKRYADLGELYQPGRWVRMGVRMNFRL</sequence>
<dbReference type="InterPro" id="IPR036942">
    <property type="entry name" value="Beta-barrel_TonB_sf"/>
</dbReference>
<evidence type="ECO:0000256" key="3">
    <source>
        <dbReference type="ARBA" id="ARBA00022452"/>
    </source>
</evidence>
<dbReference type="OrthoDB" id="9758472at2"/>
<evidence type="ECO:0000256" key="1">
    <source>
        <dbReference type="ARBA" id="ARBA00004571"/>
    </source>
</evidence>
<dbReference type="PANTHER" id="PTHR30069">
    <property type="entry name" value="TONB-DEPENDENT OUTER MEMBRANE RECEPTOR"/>
    <property type="match status" value="1"/>
</dbReference>
<evidence type="ECO:0000259" key="13">
    <source>
        <dbReference type="Pfam" id="PF07715"/>
    </source>
</evidence>
<dbReference type="AlphaFoldDB" id="A0A1T5H3L7"/>
<dbReference type="KEGG" id="asx:CDL62_17985"/>
<keyword evidence="3 10" id="KW-1134">Transmembrane beta strand</keyword>
<comment type="similarity">
    <text evidence="10 11">Belongs to the TonB-dependent receptor family.</text>
</comment>
<keyword evidence="2 10" id="KW-0813">Transport</keyword>
<dbReference type="InterPro" id="IPR039426">
    <property type="entry name" value="TonB-dep_rcpt-like"/>
</dbReference>
<keyword evidence="15" id="KW-1185">Reference proteome</keyword>
<evidence type="ECO:0000256" key="2">
    <source>
        <dbReference type="ARBA" id="ARBA00022448"/>
    </source>
</evidence>
<evidence type="ECO:0000256" key="8">
    <source>
        <dbReference type="ARBA" id="ARBA00023170"/>
    </source>
</evidence>